<comment type="similarity">
    <text evidence="2">Belongs to the PhyH family.</text>
</comment>
<dbReference type="PANTHER" id="PTHR20883">
    <property type="entry name" value="PHYTANOYL-COA DIOXYGENASE DOMAIN CONTAINING 1"/>
    <property type="match status" value="1"/>
</dbReference>
<keyword evidence="6" id="KW-0560">Oxidoreductase</keyword>
<evidence type="ECO:0000256" key="3">
    <source>
        <dbReference type="ARBA" id="ARBA00011738"/>
    </source>
</evidence>
<sequence length="323" mass="35937">MTAFPQPIDLNYVPSTSITKIAATAPITDMIAILERDGALILTNLVSSQDIAAVNDELEPYVQKARAESHAAYDLIPKQTIMVPGCVGKSPTMVKIAEFEVIDRLRTLILQRKCTATWEDRTEEFTISPLLNSSLTYHVSYGAPRQRLHRDDMIHGIYHSGEYSLSNETMLGFMIAGSKTTRENGATMAIPGSHKWDHSRVPKADEVCFAAWHNDLFQTITNVFNYAEMELGEAFVFLGTVYHGAGHNSVVDQVRKLYGLFFIPGTLRPEENQFLAIPRSKVLGMSDKMLSLLGYKKPETWLGIVNNGDPAENLVEVLKMANS</sequence>
<proteinExistence type="inferred from homology"/>
<dbReference type="GO" id="GO:0051213">
    <property type="term" value="F:dioxygenase activity"/>
    <property type="evidence" value="ECO:0007669"/>
    <property type="project" value="UniProtKB-KW"/>
</dbReference>
<comment type="cofactor">
    <cofactor evidence="1">
        <name>Fe cation</name>
        <dbReference type="ChEBI" id="CHEBI:24875"/>
    </cofactor>
</comment>
<keyword evidence="5" id="KW-0223">Dioxygenase</keyword>
<accession>A0A2Z2F541</accession>
<dbReference type="AlphaFoldDB" id="A0A2Z2F541"/>
<evidence type="ECO:0000313" key="8">
    <source>
        <dbReference type="EMBL" id="AQV04234.1"/>
    </source>
</evidence>
<dbReference type="InterPro" id="IPR008775">
    <property type="entry name" value="Phytyl_CoA_dOase-like"/>
</dbReference>
<evidence type="ECO:0000256" key="7">
    <source>
        <dbReference type="ARBA" id="ARBA00023004"/>
    </source>
</evidence>
<protein>
    <submittedName>
        <fullName evidence="8">SwnH1</fullName>
    </submittedName>
</protein>
<dbReference type="EMBL" id="KY365745">
    <property type="protein sequence ID" value="AQV04234.1"/>
    <property type="molecule type" value="Genomic_DNA"/>
</dbReference>
<evidence type="ECO:0000256" key="4">
    <source>
        <dbReference type="ARBA" id="ARBA00022723"/>
    </source>
</evidence>
<keyword evidence="7" id="KW-0408">Iron</keyword>
<evidence type="ECO:0000256" key="1">
    <source>
        <dbReference type="ARBA" id="ARBA00001962"/>
    </source>
</evidence>
<dbReference type="Pfam" id="PF05721">
    <property type="entry name" value="PhyH"/>
    <property type="match status" value="1"/>
</dbReference>
<name>A0A2Z2F541_9PEZI</name>
<organism evidence="8">
    <name type="scientific">Slafractonia leguminicola</name>
    <dbReference type="NCBI Taxonomy" id="1541393"/>
    <lineage>
        <taxon>Eukaryota</taxon>
        <taxon>Fungi</taxon>
        <taxon>Dikarya</taxon>
        <taxon>Ascomycota</taxon>
        <taxon>Pezizomycotina</taxon>
        <taxon>Pezizomycotina incertae sedis</taxon>
        <taxon>Slafractonia</taxon>
    </lineage>
</organism>
<comment type="subunit">
    <text evidence="3">Homodimer.</text>
</comment>
<gene>
    <name evidence="8" type="primary">swnH1</name>
</gene>
<evidence type="ECO:0000256" key="5">
    <source>
        <dbReference type="ARBA" id="ARBA00022964"/>
    </source>
</evidence>
<dbReference type="Gene3D" id="2.60.120.620">
    <property type="entry name" value="q2cbj1_9rhob like domain"/>
    <property type="match status" value="1"/>
</dbReference>
<keyword evidence="4" id="KW-0479">Metal-binding</keyword>
<evidence type="ECO:0000256" key="2">
    <source>
        <dbReference type="ARBA" id="ARBA00005830"/>
    </source>
</evidence>
<dbReference type="GO" id="GO:0046872">
    <property type="term" value="F:metal ion binding"/>
    <property type="evidence" value="ECO:0007669"/>
    <property type="project" value="UniProtKB-KW"/>
</dbReference>
<reference evidence="8" key="1">
    <citation type="journal article" date="2017" name="G3 (Bethesda)">
        <title>Swainsonine biosynthesis genes in diverse symbiotic and pathogenic fungi.</title>
        <authorList>
            <person name="Cook D."/>
            <person name="Donzelli B.G."/>
            <person name="Creamer R."/>
            <person name="Baucom D.L."/>
            <person name="Gardner D.R."/>
            <person name="Pan J."/>
            <person name="Moore N."/>
            <person name="Jaromczyk J.W."/>
            <person name="Schardl C.L."/>
        </authorList>
    </citation>
    <scope>NUCLEOTIDE SEQUENCE</scope>
</reference>
<evidence type="ECO:0000256" key="6">
    <source>
        <dbReference type="ARBA" id="ARBA00023002"/>
    </source>
</evidence>
<dbReference type="SUPFAM" id="SSF51197">
    <property type="entry name" value="Clavaminate synthase-like"/>
    <property type="match status" value="1"/>
</dbReference>
<dbReference type="PANTHER" id="PTHR20883:SF45">
    <property type="entry name" value="PHYTANOYL-COA DIOXYGENASE FAMILY PROTEIN"/>
    <property type="match status" value="1"/>
</dbReference>